<feature type="compositionally biased region" description="Gly residues" evidence="1">
    <location>
        <begin position="90"/>
        <end position="99"/>
    </location>
</feature>
<dbReference type="SUPFAM" id="SSF53474">
    <property type="entry name" value="alpha/beta-Hydrolases"/>
    <property type="match status" value="1"/>
</dbReference>
<dbReference type="Proteomes" id="UP000592181">
    <property type="component" value="Unassembled WGS sequence"/>
</dbReference>
<evidence type="ECO:0000313" key="3">
    <source>
        <dbReference type="Proteomes" id="UP000592181"/>
    </source>
</evidence>
<dbReference type="AlphaFoldDB" id="A0A852X695"/>
<dbReference type="InterPro" id="IPR029058">
    <property type="entry name" value="AB_hydrolase_fold"/>
</dbReference>
<organism evidence="2 3">
    <name type="scientific">Janibacter alkaliphilus</name>
    <dbReference type="NCBI Taxonomy" id="1069963"/>
    <lineage>
        <taxon>Bacteria</taxon>
        <taxon>Bacillati</taxon>
        <taxon>Actinomycetota</taxon>
        <taxon>Actinomycetes</taxon>
        <taxon>Micrococcales</taxon>
        <taxon>Intrasporangiaceae</taxon>
        <taxon>Janibacter</taxon>
    </lineage>
</organism>
<evidence type="ECO:0000313" key="2">
    <source>
        <dbReference type="EMBL" id="NYG36283.1"/>
    </source>
</evidence>
<sequence>MSLAEGMDVARVRQIADSLGRNGEQLREVRGVGTASMSVLAVTWEGADVEVFADRWGRSAGQLETAAQALREAQTELLRQADAQESASDGAGGSGGSSGSGAEPFAGVTVTATATAERGWSLPDPLGELQDAWDGLTDGAGDAWDWLGDRADDAWSGITEGAGDAWDWLGDRADDARDAAVDFWEDEVVSRWEAGLDGLERLGPSIDNLVDQLSQPFTEGTWPRFDQVVASAALVGGRIYGTAVNVVTGEDHEILHSGDGTVVSELDVPTSSADDRGRVPTDVNALMDIMGDTYDRDRSGEYDEDDPHADNRHVRVTTVDQGDGSSAYIVTVPGTNGLFNFPGSVTGGDEAFDNTSNLELQAGERSASMEAVEAAMEEAGIPPDAPVMLMGHSQGGMVTAELTEDEAFMGQYNVTHMITQGSPNDGRTIPSEVETLALEHTNDLVPKADLGDAYLGPPVVVPLPGPLPGVPLPATPIPNPDPSLAGSGEHVTQVRMEPGEGVEPSGVPDDMNAHHYDQYALSVERELAAGNPALQDYADDPGLDVFLTDDPGRVDITEYGTARE</sequence>
<comment type="caution">
    <text evidence="2">The sequence shown here is derived from an EMBL/GenBank/DDBJ whole genome shotgun (WGS) entry which is preliminary data.</text>
</comment>
<dbReference type="Gene3D" id="3.40.50.1820">
    <property type="entry name" value="alpha/beta hydrolase"/>
    <property type="match status" value="1"/>
</dbReference>
<dbReference type="EMBL" id="JACBZX010000001">
    <property type="protein sequence ID" value="NYG36283.1"/>
    <property type="molecule type" value="Genomic_DNA"/>
</dbReference>
<feature type="region of interest" description="Disordered" evidence="1">
    <location>
        <begin position="81"/>
        <end position="105"/>
    </location>
</feature>
<proteinExistence type="predicted"/>
<protein>
    <submittedName>
        <fullName evidence="2">Uncharacterized protein YukE</fullName>
    </submittedName>
</protein>
<dbReference type="RefSeq" id="WP_179461815.1">
    <property type="nucleotide sequence ID" value="NZ_JACBZX010000001.1"/>
</dbReference>
<accession>A0A852X695</accession>
<name>A0A852X695_9MICO</name>
<evidence type="ECO:0000256" key="1">
    <source>
        <dbReference type="SAM" id="MobiDB-lite"/>
    </source>
</evidence>
<reference evidence="2 3" key="1">
    <citation type="submission" date="2020-07" db="EMBL/GenBank/DDBJ databases">
        <title>Sequencing the genomes of 1000 actinobacteria strains.</title>
        <authorList>
            <person name="Klenk H.-P."/>
        </authorList>
    </citation>
    <scope>NUCLEOTIDE SEQUENCE [LARGE SCALE GENOMIC DNA]</scope>
    <source>
        <strain evidence="2 3">DSM 24723</strain>
    </source>
</reference>
<keyword evidence="3" id="KW-1185">Reference proteome</keyword>
<gene>
    <name evidence="2" type="ORF">BJY28_000752</name>
</gene>
<dbReference type="Gene3D" id="1.10.287.1060">
    <property type="entry name" value="ESAT-6-like"/>
    <property type="match status" value="1"/>
</dbReference>